<organism evidence="2 3">
    <name type="scientific">Streblomastix strix</name>
    <dbReference type="NCBI Taxonomy" id="222440"/>
    <lineage>
        <taxon>Eukaryota</taxon>
        <taxon>Metamonada</taxon>
        <taxon>Preaxostyla</taxon>
        <taxon>Oxymonadida</taxon>
        <taxon>Streblomastigidae</taxon>
        <taxon>Streblomastix</taxon>
    </lineage>
</organism>
<feature type="compositionally biased region" description="Basic and acidic residues" evidence="1">
    <location>
        <begin position="464"/>
        <end position="496"/>
    </location>
</feature>
<gene>
    <name evidence="2" type="ORF">EZS28_038925</name>
</gene>
<dbReference type="EMBL" id="SNRW01020341">
    <property type="protein sequence ID" value="KAA6365548.1"/>
    <property type="molecule type" value="Genomic_DNA"/>
</dbReference>
<feature type="non-terminal residue" evidence="2">
    <location>
        <position position="1"/>
    </location>
</feature>
<feature type="non-terminal residue" evidence="2">
    <location>
        <position position="686"/>
    </location>
</feature>
<name>A0A5J4U5H8_9EUKA</name>
<comment type="caution">
    <text evidence="2">The sequence shown here is derived from an EMBL/GenBank/DDBJ whole genome shotgun (WGS) entry which is preliminary data.</text>
</comment>
<feature type="region of interest" description="Disordered" evidence="1">
    <location>
        <begin position="649"/>
        <end position="686"/>
    </location>
</feature>
<protein>
    <submittedName>
        <fullName evidence="2">Uncharacterized protein</fullName>
    </submittedName>
</protein>
<feature type="compositionally biased region" description="Polar residues" evidence="1">
    <location>
        <begin position="353"/>
        <end position="365"/>
    </location>
</feature>
<feature type="region of interest" description="Disordered" evidence="1">
    <location>
        <begin position="451"/>
        <end position="513"/>
    </location>
</feature>
<dbReference type="AlphaFoldDB" id="A0A5J4U5H8"/>
<feature type="compositionally biased region" description="Polar residues" evidence="1">
    <location>
        <begin position="111"/>
        <end position="147"/>
    </location>
</feature>
<dbReference type="Proteomes" id="UP000324800">
    <property type="component" value="Unassembled WGS sequence"/>
</dbReference>
<feature type="compositionally biased region" description="Gly residues" evidence="1">
    <location>
        <begin position="380"/>
        <end position="390"/>
    </location>
</feature>
<feature type="region of interest" description="Disordered" evidence="1">
    <location>
        <begin position="93"/>
        <end position="167"/>
    </location>
</feature>
<accession>A0A5J4U5H8</accession>
<reference evidence="2 3" key="1">
    <citation type="submission" date="2019-03" db="EMBL/GenBank/DDBJ databases">
        <title>Single cell metagenomics reveals metabolic interactions within the superorganism composed of flagellate Streblomastix strix and complex community of Bacteroidetes bacteria on its surface.</title>
        <authorList>
            <person name="Treitli S.C."/>
            <person name="Kolisko M."/>
            <person name="Husnik F."/>
            <person name="Keeling P."/>
            <person name="Hampl V."/>
        </authorList>
    </citation>
    <scope>NUCLEOTIDE SEQUENCE [LARGE SCALE GENOMIC DNA]</scope>
    <source>
        <strain evidence="2">ST1C</strain>
    </source>
</reference>
<evidence type="ECO:0000313" key="2">
    <source>
        <dbReference type="EMBL" id="KAA6365548.1"/>
    </source>
</evidence>
<feature type="compositionally biased region" description="Acidic residues" evidence="1">
    <location>
        <begin position="100"/>
        <end position="110"/>
    </location>
</feature>
<proteinExistence type="predicted"/>
<feature type="compositionally biased region" description="Basic and acidic residues" evidence="1">
    <location>
        <begin position="664"/>
        <end position="674"/>
    </location>
</feature>
<feature type="compositionally biased region" description="Polar residues" evidence="1">
    <location>
        <begin position="497"/>
        <end position="507"/>
    </location>
</feature>
<feature type="compositionally biased region" description="Basic and acidic residues" evidence="1">
    <location>
        <begin position="366"/>
        <end position="378"/>
    </location>
</feature>
<feature type="region of interest" description="Disordered" evidence="1">
    <location>
        <begin position="349"/>
        <end position="394"/>
    </location>
</feature>
<evidence type="ECO:0000256" key="1">
    <source>
        <dbReference type="SAM" id="MobiDB-lite"/>
    </source>
</evidence>
<sequence length="686" mass="76332">IRYMEKIKQLMSHDSFEEERAKENDQSNLYITQNQSYETLLKLKNKKGILKKRDALTVLRNREGGPGIEGEEEQILNAFEQILIQHEEELEEARLAAEEQASDEYDDEEQSFTQSQDGEWGSYQESLSSTRDSVNSQGSSGQWSTFVDDNGVKRKRKRKPGDNESQLNKTEQIANIISQIAKKAYSDIDFAGLLSRHNSLKDKLFAIVARRNAEAEAAAALEEAEAEAEEEDLEDNDITIAMQQRLLKEQGLDKSQEVKNKDEPIESKWLVNDGLPLSSIGKPLSDLSIPVKLTMEFKQVLHKAGQHTFWMPWTEFQRFFEEWDLFHHIPDIFVSETPFLTEKGIPVIDKGDGTQQYSSPSSTDQITDKIEVKEKSGDKQGSGTGEGKTVGKGKEIQIIPEGPPVIPGLPQELHSVAQQCLIQDQPSPLVPPGNDPARVFNFIKTTIPIHGMEPELDQTNVQVTKEKEDKSGKSKDPKKQTTEKPGSKSVLQRDDIQPNSTQTTTISHAAPIPLPLPAKFDSLTQLEQVKKIRHFRRTKASNFHILTRIHRCRYSDLSDLVTNTARVQQDAANAAASLAAAIEKGEKIDKSAASKTGTTSKEAAAAAVNTSAGMGFLPRLRPSEPLQLAIGHDPKKGRIVLITLEVVPQKGNPGWHGYQSTQQQKKETPNKSADKPITPSVSSNPT</sequence>
<evidence type="ECO:0000313" key="3">
    <source>
        <dbReference type="Proteomes" id="UP000324800"/>
    </source>
</evidence>